<evidence type="ECO:0000313" key="3">
    <source>
        <dbReference type="Proteomes" id="UP001162131"/>
    </source>
</evidence>
<dbReference type="EMBL" id="CAJZBQ010000030">
    <property type="protein sequence ID" value="CAG9322225.1"/>
    <property type="molecule type" value="Genomic_DNA"/>
</dbReference>
<dbReference type="Gene3D" id="1.25.40.10">
    <property type="entry name" value="Tetratricopeptide repeat domain"/>
    <property type="match status" value="2"/>
</dbReference>
<dbReference type="SMART" id="SM00028">
    <property type="entry name" value="TPR"/>
    <property type="match status" value="2"/>
</dbReference>
<protein>
    <submittedName>
        <fullName evidence="2">Uncharacterized protein</fullName>
    </submittedName>
</protein>
<feature type="repeat" description="TPR" evidence="1">
    <location>
        <begin position="167"/>
        <end position="200"/>
    </location>
</feature>
<sequence>MSNKTNSSGQQNSLKVVILDNIDDSQTSVDRTLNGTLNEVLPSDEFYKLFTNTLKISSKNRALQVKFKRQTTTAQDEVTLSEAVLTTEIIEEVLDRELEKSRKKHKKASYEAIKETPQTNTRKLDSSSCFIWFVVRKNDMKNVVPDMELVKYKQVCLDMIARLSTCTEAHFGIAKLLANEGKFDSALQHLKICVKEQPSDKLYFLWYAIMMVLSVETKSAALEAKNTCYKCIKNGTKGVEIYWALMKLSLLNFLKIGTEIESPEHYATRIKEIDDYYGLLAWSELSIDSRELEVRERGELILKELISDNPQRPEAYMKLWYYYYFVTKNYDSALDIIEAAFLKLSDIAPEYSILISLKYSKNLFRIGKSKNAFELLQIKYMKLSLYPVYLYYYGKLCIKSTDATFIGSAVGALTECLKVCAESRHGQAYYWLAKGYLLANEKINAYSCMKEAIPLLSSLVEKVNESSSEEKHFEKKIFEKINELKETMKTMYGDMVNYEIIDRVLKSDTIDNAKIEECKIYCSSLRNFDYVEADICESKVLWKAGMKEEAYKLLQNSSNRASLSMKAYFQLLEFLLEEKNFNEVQRSAKNLIKKCKISSIPAQVWVRAHMIYAKALVKNDNISKAILIYKTLAQIQPNLFVPDVGYTKELQKATTKEELINANETFQKKKFMTSFLYSEALSDLDSQRARLISSRKNLMSSILNEDGDVESPYKQTSSDFPRLLINDAEHEDSSQKSPLQGLGISRIPIGDSANISFSACSDYLFLYKIGKIAAKYNKFIEDGVQALHDFLNIHHYWMKEGIEADEDLRVKALYWLGVLCHIQQDFSQAYTIFRDIMSMLFQLGRASMSNQIQEYFKQYESLGIKPPASAGAL</sequence>
<name>A0AAU9J8E6_9CILI</name>
<dbReference type="PROSITE" id="PS50005">
    <property type="entry name" value="TPR"/>
    <property type="match status" value="1"/>
</dbReference>
<gene>
    <name evidence="2" type="ORF">BSTOLATCC_MIC30600</name>
</gene>
<organism evidence="2 3">
    <name type="scientific">Blepharisma stoltei</name>
    <dbReference type="NCBI Taxonomy" id="1481888"/>
    <lineage>
        <taxon>Eukaryota</taxon>
        <taxon>Sar</taxon>
        <taxon>Alveolata</taxon>
        <taxon>Ciliophora</taxon>
        <taxon>Postciliodesmatophora</taxon>
        <taxon>Heterotrichea</taxon>
        <taxon>Heterotrichida</taxon>
        <taxon>Blepharismidae</taxon>
        <taxon>Blepharisma</taxon>
    </lineage>
</organism>
<accession>A0AAU9J8E6</accession>
<reference evidence="2" key="1">
    <citation type="submission" date="2021-09" db="EMBL/GenBank/DDBJ databases">
        <authorList>
            <consortium name="AG Swart"/>
            <person name="Singh M."/>
            <person name="Singh A."/>
            <person name="Seah K."/>
            <person name="Emmerich C."/>
        </authorList>
    </citation>
    <scope>NUCLEOTIDE SEQUENCE</scope>
    <source>
        <strain evidence="2">ATCC30299</strain>
    </source>
</reference>
<evidence type="ECO:0000313" key="2">
    <source>
        <dbReference type="EMBL" id="CAG9322225.1"/>
    </source>
</evidence>
<keyword evidence="3" id="KW-1185">Reference proteome</keyword>
<dbReference type="SUPFAM" id="SSF48452">
    <property type="entry name" value="TPR-like"/>
    <property type="match status" value="2"/>
</dbReference>
<evidence type="ECO:0000256" key="1">
    <source>
        <dbReference type="PROSITE-ProRule" id="PRU00339"/>
    </source>
</evidence>
<dbReference type="AlphaFoldDB" id="A0AAU9J8E6"/>
<proteinExistence type="predicted"/>
<dbReference type="Proteomes" id="UP001162131">
    <property type="component" value="Unassembled WGS sequence"/>
</dbReference>
<dbReference type="InterPro" id="IPR019734">
    <property type="entry name" value="TPR_rpt"/>
</dbReference>
<keyword evidence="1" id="KW-0802">TPR repeat</keyword>
<dbReference type="InterPro" id="IPR011990">
    <property type="entry name" value="TPR-like_helical_dom_sf"/>
</dbReference>
<comment type="caution">
    <text evidence="2">The sequence shown here is derived from an EMBL/GenBank/DDBJ whole genome shotgun (WGS) entry which is preliminary data.</text>
</comment>